<feature type="region of interest" description="Disordered" evidence="1">
    <location>
        <begin position="1"/>
        <end position="27"/>
    </location>
</feature>
<dbReference type="AlphaFoldDB" id="A0A448WQX0"/>
<keyword evidence="3" id="KW-1185">Reference proteome</keyword>
<evidence type="ECO:0000313" key="2">
    <source>
        <dbReference type="EMBL" id="VEL17913.1"/>
    </source>
</evidence>
<proteinExistence type="predicted"/>
<name>A0A448WQX0_9PLAT</name>
<evidence type="ECO:0000313" key="3">
    <source>
        <dbReference type="Proteomes" id="UP000784294"/>
    </source>
</evidence>
<feature type="compositionally biased region" description="Gly residues" evidence="1">
    <location>
        <begin position="1"/>
        <end position="11"/>
    </location>
</feature>
<reference evidence="2" key="1">
    <citation type="submission" date="2018-11" db="EMBL/GenBank/DDBJ databases">
        <authorList>
            <consortium name="Pathogen Informatics"/>
        </authorList>
    </citation>
    <scope>NUCLEOTIDE SEQUENCE</scope>
</reference>
<organism evidence="2 3">
    <name type="scientific">Protopolystoma xenopodis</name>
    <dbReference type="NCBI Taxonomy" id="117903"/>
    <lineage>
        <taxon>Eukaryota</taxon>
        <taxon>Metazoa</taxon>
        <taxon>Spiralia</taxon>
        <taxon>Lophotrochozoa</taxon>
        <taxon>Platyhelminthes</taxon>
        <taxon>Monogenea</taxon>
        <taxon>Polyopisthocotylea</taxon>
        <taxon>Polystomatidea</taxon>
        <taxon>Polystomatidae</taxon>
        <taxon>Protopolystoma</taxon>
    </lineage>
</organism>
<comment type="caution">
    <text evidence="2">The sequence shown here is derived from an EMBL/GenBank/DDBJ whole genome shotgun (WGS) entry which is preliminary data.</text>
</comment>
<protein>
    <submittedName>
        <fullName evidence="2">Uncharacterized protein</fullName>
    </submittedName>
</protein>
<dbReference type="EMBL" id="CAAALY010034787">
    <property type="protein sequence ID" value="VEL17913.1"/>
    <property type="molecule type" value="Genomic_DNA"/>
</dbReference>
<evidence type="ECO:0000256" key="1">
    <source>
        <dbReference type="SAM" id="MobiDB-lite"/>
    </source>
</evidence>
<gene>
    <name evidence="2" type="ORF">PXEA_LOCUS11353</name>
</gene>
<sequence>MVDFSCGGGRPEAGCMKEGTEGERRGGKRRKCFWGDEMEAWPGEMMPVSMLAQVAHRRHRIFGLATVSRLPNASSGESWGAEIHQTCHVFDRRPEWDVNGLLLLGQPGGLRQLLDRGNNCPSPRSALRQHFVFVCNQQLGSSLITHHDYRFWGVCLLDQSQS</sequence>
<dbReference type="Proteomes" id="UP000784294">
    <property type="component" value="Unassembled WGS sequence"/>
</dbReference>
<accession>A0A448WQX0</accession>